<evidence type="ECO:0008006" key="4">
    <source>
        <dbReference type="Google" id="ProtNLM"/>
    </source>
</evidence>
<evidence type="ECO:0000313" key="3">
    <source>
        <dbReference type="Proteomes" id="UP000320386"/>
    </source>
</evidence>
<feature type="signal peptide" evidence="1">
    <location>
        <begin position="1"/>
        <end position="28"/>
    </location>
</feature>
<evidence type="ECO:0000313" key="2">
    <source>
        <dbReference type="EMBL" id="QDU70379.1"/>
    </source>
</evidence>
<proteinExistence type="predicted"/>
<sequence precursor="true">MFAFRVCGYSASAYTMAALLSAAMSAQAAGDVFTWVGGAGTAWNTADNWVNETSPGTIKVFPRRSDTATFPAGVAAVAGGGEVGGITIAPGGMFTMTFDDLTVLGEIDNAGVFAFQNHGFSNTERLSLNGPVTLTGGGEVLMTSSDAKISQLFGTGGLINTDNTIRGNGRITASVTNAGVIRAENGTLLLATTDNTGGAVQVASNGRLSLIGALSGGTLTGEGGKISGEAFRDLTVNGLLVVSLDDAKMAGAINNTGTITFQNSGFSNNEVLGVVEQVTLTGGGEFVLNSSEARIEPSSGSGEIVNVDNTLRGVGRISSAITNQGLIRAENGTLYIGTTDNTGGEVEIAGNGRLHLLGELSNGVIVGEPGGLIAGVGIRDVTTTGTVTVSSSDLGAAGTLNNTGLITFENSGFSNYENLGLHDQVTLTGGGTVILNSGDARITQASGTGGLVNIDNTIRTSGRGNLLVDVTNTGTVAIGGGSVLNLGGTLSGGTLDIEPGGLIIGGLIEDVTNVDTLTVSMDDRPVRGTLDNRGTIRFQNSGFANNEILGLHGQVTLTGNGEVIMTSADARINQVEGVGGLVNLNNTISGNGSINVPLVNHDTVIASGGRLILSETDNANGEVVIRDGARLRLGGSLVGGRLVSEGNVWIDGNGLEDVEMSGMFRVSIDELVVRNGITNTGVITYENSGFSNVEALWLDGQVTLDGGGAVILNSSDAWIAQFGETTGGLINIDNTIRIDGRGTIKADIDNRGVVEVPAGSLLDLSGTIRGGTLRIAPGGVIVGGLLEDFTLEGTMTVSISDRLIGGDIHNTGVITFENSGFANHEILYLNDTVMLTGGGEIVLSNHEAIIRKHPDAASGGILNRDNTIRGFGSLEVDIQNGGIVRAENGRLRASGNFIQTSGSIEVAPGAEFEFNGDSLETGSVVIEEEGTFDFNGDLLFTRRIEGDFDHDTGTFQPLGRTRGFVLGDYTQLSTEAELLISLYSYIQGLQVTGDLTLMGQLEFSGDYYNAVLGESYTFIHVDGLLTGTFDGLAEGALVTRFNGIDMFITYRGGDGNDVALYSIPEPAGLTILGLGCALLRRRGAA</sequence>
<name>A0A518BTU1_9BACT</name>
<evidence type="ECO:0000256" key="1">
    <source>
        <dbReference type="SAM" id="SignalP"/>
    </source>
</evidence>
<dbReference type="InterPro" id="IPR012332">
    <property type="entry name" value="Autotransporter_pectin_lyase_C"/>
</dbReference>
<reference evidence="2 3" key="1">
    <citation type="submission" date="2019-02" db="EMBL/GenBank/DDBJ databases">
        <title>Deep-cultivation of Planctomycetes and their phenomic and genomic characterization uncovers novel biology.</title>
        <authorList>
            <person name="Wiegand S."/>
            <person name="Jogler M."/>
            <person name="Boedeker C."/>
            <person name="Pinto D."/>
            <person name="Vollmers J."/>
            <person name="Rivas-Marin E."/>
            <person name="Kohn T."/>
            <person name="Peeters S.H."/>
            <person name="Heuer A."/>
            <person name="Rast P."/>
            <person name="Oberbeckmann S."/>
            <person name="Bunk B."/>
            <person name="Jeske O."/>
            <person name="Meyerdierks A."/>
            <person name="Storesund J.E."/>
            <person name="Kallscheuer N."/>
            <person name="Luecker S."/>
            <person name="Lage O.M."/>
            <person name="Pohl T."/>
            <person name="Merkel B.J."/>
            <person name="Hornburger P."/>
            <person name="Mueller R.-W."/>
            <person name="Bruemmer F."/>
            <person name="Labrenz M."/>
            <person name="Spormann A.M."/>
            <person name="Op den Camp H."/>
            <person name="Overmann J."/>
            <person name="Amann R."/>
            <person name="Jetten M.S.M."/>
            <person name="Mascher T."/>
            <person name="Medema M.H."/>
            <person name="Devos D.P."/>
            <person name="Kaster A.-K."/>
            <person name="Ovreas L."/>
            <person name="Rohde M."/>
            <person name="Galperin M.Y."/>
            <person name="Jogler C."/>
        </authorList>
    </citation>
    <scope>NUCLEOTIDE SEQUENCE [LARGE SCALE GENOMIC DNA]</scope>
    <source>
        <strain evidence="2 3">Pan265</strain>
    </source>
</reference>
<gene>
    <name evidence="2" type="ORF">Pan265_02050</name>
</gene>
<dbReference type="KEGG" id="mcad:Pan265_02050"/>
<dbReference type="RefSeq" id="WP_145444433.1">
    <property type="nucleotide sequence ID" value="NZ_CP036280.1"/>
</dbReference>
<dbReference type="EMBL" id="CP036280">
    <property type="protein sequence ID" value="QDU70379.1"/>
    <property type="molecule type" value="Genomic_DNA"/>
</dbReference>
<organism evidence="2 3">
    <name type="scientific">Mucisphaera calidilacus</name>
    <dbReference type="NCBI Taxonomy" id="2527982"/>
    <lineage>
        <taxon>Bacteria</taxon>
        <taxon>Pseudomonadati</taxon>
        <taxon>Planctomycetota</taxon>
        <taxon>Phycisphaerae</taxon>
        <taxon>Phycisphaerales</taxon>
        <taxon>Phycisphaeraceae</taxon>
        <taxon>Mucisphaera</taxon>
    </lineage>
</organism>
<dbReference type="AlphaFoldDB" id="A0A518BTU1"/>
<dbReference type="Gene3D" id="2.160.20.20">
    <property type="match status" value="1"/>
</dbReference>
<feature type="chain" id="PRO_5022087249" description="PEP-CTERM protein-sorting domain-containing protein" evidence="1">
    <location>
        <begin position="29"/>
        <end position="1085"/>
    </location>
</feature>
<protein>
    <recommendedName>
        <fullName evidence="4">PEP-CTERM protein-sorting domain-containing protein</fullName>
    </recommendedName>
</protein>
<dbReference type="OrthoDB" id="223814at2"/>
<dbReference type="Proteomes" id="UP000320386">
    <property type="component" value="Chromosome"/>
</dbReference>
<keyword evidence="1" id="KW-0732">Signal</keyword>
<accession>A0A518BTU1</accession>
<keyword evidence="3" id="KW-1185">Reference proteome</keyword>